<organism evidence="1">
    <name type="scientific">hydrothermal vent metagenome</name>
    <dbReference type="NCBI Taxonomy" id="652676"/>
    <lineage>
        <taxon>unclassified sequences</taxon>
        <taxon>metagenomes</taxon>
        <taxon>ecological metagenomes</taxon>
    </lineage>
</organism>
<dbReference type="EMBL" id="UOEU01000023">
    <property type="protein sequence ID" value="VAW30039.1"/>
    <property type="molecule type" value="Genomic_DNA"/>
</dbReference>
<evidence type="ECO:0000313" key="1">
    <source>
        <dbReference type="EMBL" id="VAW30039.1"/>
    </source>
</evidence>
<dbReference type="AlphaFoldDB" id="A0A3B0UZJ7"/>
<accession>A0A3B0UZJ7</accession>
<name>A0A3B0UZJ7_9ZZZZ</name>
<protein>
    <submittedName>
        <fullName evidence="1">Uncharacterized protein</fullName>
    </submittedName>
</protein>
<proteinExistence type="predicted"/>
<reference evidence="1" key="1">
    <citation type="submission" date="2018-06" db="EMBL/GenBank/DDBJ databases">
        <authorList>
            <person name="Zhirakovskaya E."/>
        </authorList>
    </citation>
    <scope>NUCLEOTIDE SEQUENCE</scope>
</reference>
<gene>
    <name evidence="1" type="ORF">MNBD_CHLOROFLEXI01-2932</name>
</gene>
<sequence>MSALQKYVENRFEKDAEFAAGYEEGYANFKLGVLLRQAREAISLTQEEIAVRLETPKRGFER</sequence>